<sequence length="241" mass="26071">MTVTQRILIVVTNIGEFDRVGYRTGLWLSELTHFWDVLEAAGYSMDIVSPGGGPVPIDPESLIVTEMGAAFGLKGGVHRRYKDRAFMNLLRDTRPVSAIDPSFYDAIYLTGGHGVMFDFASSRALTALIGSFLDAGKLVAAVCHGPSGLLDVQLADGRYLVDGRNVTGFSWREEVTAKRDDAVPFSLEDELQKRGGRYSMSALPFVSHIVEDGLLITGQNPASAHGVGQAVVRRLGQGIRS</sequence>
<name>A0A1U9KTE8_9PROT</name>
<dbReference type="STRING" id="320497.A0U93_14645"/>
<keyword evidence="1" id="KW-0346">Stress response</keyword>
<dbReference type="Pfam" id="PF01965">
    <property type="entry name" value="DJ-1_PfpI"/>
    <property type="match status" value="1"/>
</dbReference>
<evidence type="ECO:0000256" key="3">
    <source>
        <dbReference type="ARBA" id="ARBA00038493"/>
    </source>
</evidence>
<dbReference type="GO" id="GO:0005737">
    <property type="term" value="C:cytoplasm"/>
    <property type="evidence" value="ECO:0007669"/>
    <property type="project" value="TreeGrafter"/>
</dbReference>
<dbReference type="EMBL" id="CP014691">
    <property type="protein sequence ID" value="AQS88950.1"/>
    <property type="molecule type" value="Genomic_DNA"/>
</dbReference>
<dbReference type="CDD" id="cd03141">
    <property type="entry name" value="GATase1_Hsp31_like"/>
    <property type="match status" value="1"/>
</dbReference>
<protein>
    <submittedName>
        <fullName evidence="5">Thiamine biosynthesis protein ThiJ</fullName>
    </submittedName>
</protein>
<dbReference type="PANTHER" id="PTHR48094:SF11">
    <property type="entry name" value="GLUTATHIONE-INDEPENDENT GLYOXALASE HSP31-RELATED"/>
    <property type="match status" value="1"/>
</dbReference>
<reference evidence="5 6" key="1">
    <citation type="submission" date="2016-03" db="EMBL/GenBank/DDBJ databases">
        <title>Acetic acid bacteria sequencing.</title>
        <authorList>
            <person name="Brandt J."/>
            <person name="Jakob F."/>
            <person name="Vogel R.F."/>
        </authorList>
    </citation>
    <scope>NUCLEOTIDE SEQUENCE [LARGE SCALE GENOMIC DNA]</scope>
    <source>
        <strain evidence="5 6">NBRC 101099</strain>
    </source>
</reference>
<evidence type="ECO:0000313" key="5">
    <source>
        <dbReference type="EMBL" id="AQS88950.1"/>
    </source>
</evidence>
<keyword evidence="2" id="KW-0456">Lyase</keyword>
<dbReference type="KEGG" id="nch:A0U93_14645"/>
<feature type="domain" description="DJ-1/PfpI" evidence="4">
    <location>
        <begin position="29"/>
        <end position="231"/>
    </location>
</feature>
<proteinExistence type="inferred from homology"/>
<evidence type="ECO:0000259" key="4">
    <source>
        <dbReference type="Pfam" id="PF01965"/>
    </source>
</evidence>
<organism evidence="5 6">
    <name type="scientific">Neoasaia chiangmaiensis</name>
    <dbReference type="NCBI Taxonomy" id="320497"/>
    <lineage>
        <taxon>Bacteria</taxon>
        <taxon>Pseudomonadati</taxon>
        <taxon>Pseudomonadota</taxon>
        <taxon>Alphaproteobacteria</taxon>
        <taxon>Acetobacterales</taxon>
        <taxon>Acetobacteraceae</taxon>
        <taxon>Neoasaia</taxon>
    </lineage>
</organism>
<gene>
    <name evidence="5" type="ORF">A0U93_14645</name>
</gene>
<dbReference type="Gene3D" id="3.40.50.880">
    <property type="match status" value="1"/>
</dbReference>
<evidence type="ECO:0000256" key="1">
    <source>
        <dbReference type="ARBA" id="ARBA00023016"/>
    </source>
</evidence>
<evidence type="ECO:0000313" key="6">
    <source>
        <dbReference type="Proteomes" id="UP000188604"/>
    </source>
</evidence>
<keyword evidence="6" id="KW-1185">Reference proteome</keyword>
<dbReference type="SUPFAM" id="SSF52317">
    <property type="entry name" value="Class I glutamine amidotransferase-like"/>
    <property type="match status" value="1"/>
</dbReference>
<dbReference type="OrthoDB" id="9792284at2"/>
<dbReference type="InterPro" id="IPR029062">
    <property type="entry name" value="Class_I_gatase-like"/>
</dbReference>
<comment type="similarity">
    <text evidence="3">Belongs to the peptidase C56 family. HSP31-like subfamily.</text>
</comment>
<evidence type="ECO:0000256" key="2">
    <source>
        <dbReference type="ARBA" id="ARBA00023239"/>
    </source>
</evidence>
<dbReference type="Proteomes" id="UP000188604">
    <property type="component" value="Chromosome"/>
</dbReference>
<dbReference type="InterPro" id="IPR050325">
    <property type="entry name" value="Prot/Nucl_acid_deglycase"/>
</dbReference>
<dbReference type="GO" id="GO:0019243">
    <property type="term" value="P:methylglyoxal catabolic process to D-lactate via S-lactoyl-glutathione"/>
    <property type="evidence" value="ECO:0007669"/>
    <property type="project" value="TreeGrafter"/>
</dbReference>
<accession>A0A1U9KTE8</accession>
<dbReference type="GO" id="GO:0019172">
    <property type="term" value="F:glyoxalase III activity"/>
    <property type="evidence" value="ECO:0007669"/>
    <property type="project" value="TreeGrafter"/>
</dbReference>
<dbReference type="AlphaFoldDB" id="A0A1U9KTE8"/>
<dbReference type="InterPro" id="IPR002818">
    <property type="entry name" value="DJ-1/PfpI"/>
</dbReference>
<dbReference type="PANTHER" id="PTHR48094">
    <property type="entry name" value="PROTEIN/NUCLEIC ACID DEGLYCASE DJ-1-RELATED"/>
    <property type="match status" value="1"/>
</dbReference>